<proteinExistence type="predicted"/>
<keyword evidence="2" id="KW-1185">Reference proteome</keyword>
<dbReference type="Proteomes" id="UP000309997">
    <property type="component" value="Unassembled WGS sequence"/>
</dbReference>
<comment type="caution">
    <text evidence="1">The sequence shown here is derived from an EMBL/GenBank/DDBJ whole genome shotgun (WGS) entry which is preliminary data.</text>
</comment>
<dbReference type="EMBL" id="RCHU02000002">
    <property type="protein sequence ID" value="KAL3604611.1"/>
    <property type="molecule type" value="Genomic_DNA"/>
</dbReference>
<name>A0ACC4CTN8_POPAL</name>
<reference evidence="1 2" key="1">
    <citation type="journal article" date="2024" name="Plant Biotechnol. J.">
        <title>Genome and CRISPR/Cas9 system of a widespread forest tree (Populus alba) in the world.</title>
        <authorList>
            <person name="Liu Y.J."/>
            <person name="Jiang P.F."/>
            <person name="Han X.M."/>
            <person name="Li X.Y."/>
            <person name="Wang H.M."/>
            <person name="Wang Y.J."/>
            <person name="Wang X.X."/>
            <person name="Zeng Q.Y."/>
        </authorList>
    </citation>
    <scope>NUCLEOTIDE SEQUENCE [LARGE SCALE GENOMIC DNA]</scope>
    <source>
        <strain evidence="2">cv. PAL-ZL1</strain>
    </source>
</reference>
<organism evidence="1 2">
    <name type="scientific">Populus alba</name>
    <name type="common">White poplar</name>
    <dbReference type="NCBI Taxonomy" id="43335"/>
    <lineage>
        <taxon>Eukaryota</taxon>
        <taxon>Viridiplantae</taxon>
        <taxon>Streptophyta</taxon>
        <taxon>Embryophyta</taxon>
        <taxon>Tracheophyta</taxon>
        <taxon>Spermatophyta</taxon>
        <taxon>Magnoliopsida</taxon>
        <taxon>eudicotyledons</taxon>
        <taxon>Gunneridae</taxon>
        <taxon>Pentapetalae</taxon>
        <taxon>rosids</taxon>
        <taxon>fabids</taxon>
        <taxon>Malpighiales</taxon>
        <taxon>Salicaceae</taxon>
        <taxon>Saliceae</taxon>
        <taxon>Populus</taxon>
    </lineage>
</organism>
<accession>A0ACC4CTN8</accession>
<protein>
    <submittedName>
        <fullName evidence="1">Uncharacterized protein</fullName>
    </submittedName>
</protein>
<evidence type="ECO:0000313" key="1">
    <source>
        <dbReference type="EMBL" id="KAL3604611.1"/>
    </source>
</evidence>
<gene>
    <name evidence="1" type="ORF">D5086_005470</name>
</gene>
<sequence length="1386" mass="154915">MGTKGDSESQEERPHSPYSVLQHLSEEAFRVAGEALHSVYPGTDPGFKSMQRSQSEIFTNGAGSLRSSSFRKLKTRMQNAWRWGGDSRERGYSPSFNPEVLANQKRQWYQFNSKSLNHSKYEPTSLFEHFIVAGLHPDANLEKVEDAFATEKKWESDMEKSGLLDFNSMQRRAPSFPTLEPQILFKYPPGKRLAMRSKDLAAFCFPGGVKTRLLERTPSLSELNELVYGQEHLGRDDFSFIFSLKVADNDTLYGVCLHVTEIVQRPPGILSSQSPLSRSTGRCCRFLVSAPRCYCVLTRVPFFELHYEMLNSIIAQERLNRITQFVSEMSLTACMPSVSKQHGQMYENVDCLDREYDADWMASAIPVDSAVALTAAAAGIIPDYVIPTLSPKIWEPHSPESVTASEASDSSQAREVDKDGRKYLQYFDDYASLSPESHCDALERSYGGDENGHVSPVLGMFSCSRSRRLDRLGSFDTLFSSVRSMVSEDDDDELFPDHEKDFGDDLILEWAKENKNDLLQIICGYHAMPLPQRGNRIVFQPLDHLQAIEYKRPPTSDLGFCNNYLASFEAAKVNAKLAAAEEALALSIWTTATVCRVLSLENVLALVAGVLLEKQVVVVCPNLGVLSAVVLSLVPMIRPFQWQSLLLPILPRQMLDFLDAPVPFIVGIQHRPADLKIKTSNLVHVNVLKNQVKMCHLPTLPRYKELVSELRPLHDRLSLESSVAKRHPVYRCNDVQAEAATRFLTVMRRYLESLCSDLRSYTITSVQSNNDRVSLLLKDSFIDSFNSRDRSFIKHFVDTQLFAVLMMASVAIVIDSATAFGAINCELIYAAESCEKETDFCNVDRDIATFPHMPRINDMFVVSVEDTGNMIIVFVFLTWGSQVLTPQAQALAAHISLNMESKGLQPMDSEQLRENAHKMVDFIADYYKSIENFPVLSQVEPGYLRELLPDSAPNQPETLQNVLDDVQAKILPGVTHWQSPSYFAYYPSNSSVAGFLGEMLSAGINMVGFSWITSPAATELEMIVLDWLGKLLKLPEDFLSTGQGGGVIQGTASEAVLVVLLAARDRVLRKLGKNALEKLVVYASDQTHSALQKACQIGGIHPENCKLLKTDSSTNYALSPDLLSKAISDDISTGLVPFFLCATVGTTSSTAVDPLLSLGKMAKNNGIWFHVDAAYAGSACICPEYRCYIDGVEEADSFNMNAHKWFLTNFDCSALWVKDRNALIQSLSTNPEFLKNKASQANMVVDYKDWQIPLGRRFRSLKLWMVLRLYGLENLQCYIRNHINLAKYFEGLVAADSRFEVVTPRIFSLVCFRLLPPNNNEDHGNNLNHDLLDAVNSTGKIFISHTVLSGKYILRFAVGAPLTEERHVTAAWKVLQDEASALLGSL</sequence>
<evidence type="ECO:0000313" key="2">
    <source>
        <dbReference type="Proteomes" id="UP000309997"/>
    </source>
</evidence>